<dbReference type="Gene3D" id="3.40.50.150">
    <property type="entry name" value="Vaccinia Virus protein VP39"/>
    <property type="match status" value="1"/>
</dbReference>
<protein>
    <recommendedName>
        <fullName evidence="4">O-methyltransferase C-terminal domain-containing protein</fullName>
    </recommendedName>
</protein>
<evidence type="ECO:0000313" key="5">
    <source>
        <dbReference type="EMBL" id="ROW16957.1"/>
    </source>
</evidence>
<dbReference type="GO" id="GO:0032259">
    <property type="term" value="P:methylation"/>
    <property type="evidence" value="ECO:0007669"/>
    <property type="project" value="UniProtKB-KW"/>
</dbReference>
<dbReference type="PROSITE" id="PS51683">
    <property type="entry name" value="SAM_OMT_II"/>
    <property type="match status" value="1"/>
</dbReference>
<dbReference type="InterPro" id="IPR036388">
    <property type="entry name" value="WH-like_DNA-bd_sf"/>
</dbReference>
<dbReference type="PANTHER" id="PTHR43712:SF12">
    <property type="entry name" value="STERIGMATOCYSTIN 8-O-METHYLTRANSFERASE"/>
    <property type="match status" value="1"/>
</dbReference>
<dbReference type="AlphaFoldDB" id="A0A423XKH1"/>
<dbReference type="GO" id="GO:0008171">
    <property type="term" value="F:O-methyltransferase activity"/>
    <property type="evidence" value="ECO:0007669"/>
    <property type="project" value="InterPro"/>
</dbReference>
<sequence>MAFNASTTRLTQLATHILESVAELEEKLSNQGFPSPTFNEDAPALLPKDTVQVRDSIIDAAAEVQDLLQGPLDIIFRHGSAISRFNIASLVPSGGQTTFAEIAKKTGLEEGTICRTLRHAMTMRVFREPEPGVVAHTQASRALMDPVANDWMGCGTEEMWPASTRMVDAMEKWPGTQEPNETAFALANGTEESIYQVLGASPERAHRFANCMKAYMGMQEYNASHVVNNYDWKSLGPVKIVDVGGGAGHVTMELAKAFPSLSIVVQDMEKMVEEANANIPADLKDRFEFMVQDIFAPQTVQADVYFIRWVFHNWSDKYCALILKALIPALKPGARIIINETCMPEPAFASHERSLDEWKALLAEVDPRFVFQTVKESIDSALAVMEFIWTQD</sequence>
<dbReference type="InterPro" id="IPR016461">
    <property type="entry name" value="COMT-like"/>
</dbReference>
<organism evidence="5 6">
    <name type="scientific">Cytospora leucostoma</name>
    <dbReference type="NCBI Taxonomy" id="1230097"/>
    <lineage>
        <taxon>Eukaryota</taxon>
        <taxon>Fungi</taxon>
        <taxon>Dikarya</taxon>
        <taxon>Ascomycota</taxon>
        <taxon>Pezizomycotina</taxon>
        <taxon>Sordariomycetes</taxon>
        <taxon>Sordariomycetidae</taxon>
        <taxon>Diaporthales</taxon>
        <taxon>Cytosporaceae</taxon>
        <taxon>Cytospora</taxon>
    </lineage>
</organism>
<dbReference type="InParanoid" id="A0A423XKH1"/>
<reference evidence="5 6" key="1">
    <citation type="submission" date="2015-09" db="EMBL/GenBank/DDBJ databases">
        <title>Host preference determinants of Valsa canker pathogens revealed by comparative genomics.</title>
        <authorList>
            <person name="Yin Z."/>
            <person name="Huang L."/>
        </authorList>
    </citation>
    <scope>NUCLEOTIDE SEQUENCE [LARGE SCALE GENOMIC DNA]</scope>
    <source>
        <strain evidence="5 6">SXYLt</strain>
    </source>
</reference>
<dbReference type="OrthoDB" id="1606438at2759"/>
<comment type="caution">
    <text evidence="5">The sequence shown here is derived from an EMBL/GenBank/DDBJ whole genome shotgun (WGS) entry which is preliminary data.</text>
</comment>
<dbReference type="Proteomes" id="UP000285146">
    <property type="component" value="Unassembled WGS sequence"/>
</dbReference>
<evidence type="ECO:0000256" key="3">
    <source>
        <dbReference type="ARBA" id="ARBA00022691"/>
    </source>
</evidence>
<dbReference type="EMBL" id="LKEB01000003">
    <property type="protein sequence ID" value="ROW16957.1"/>
    <property type="molecule type" value="Genomic_DNA"/>
</dbReference>
<dbReference type="PANTHER" id="PTHR43712">
    <property type="entry name" value="PUTATIVE (AFU_ORTHOLOGUE AFUA_4G14580)-RELATED"/>
    <property type="match status" value="1"/>
</dbReference>
<evidence type="ECO:0000313" key="6">
    <source>
        <dbReference type="Proteomes" id="UP000285146"/>
    </source>
</evidence>
<dbReference type="SUPFAM" id="SSF53335">
    <property type="entry name" value="S-adenosyl-L-methionine-dependent methyltransferases"/>
    <property type="match status" value="1"/>
</dbReference>
<keyword evidence="6" id="KW-1185">Reference proteome</keyword>
<name>A0A423XKH1_9PEZI</name>
<accession>A0A423XKH1</accession>
<evidence type="ECO:0000256" key="2">
    <source>
        <dbReference type="ARBA" id="ARBA00022679"/>
    </source>
</evidence>
<dbReference type="Gene3D" id="1.10.10.10">
    <property type="entry name" value="Winged helix-like DNA-binding domain superfamily/Winged helix DNA-binding domain"/>
    <property type="match status" value="1"/>
</dbReference>
<evidence type="ECO:0000256" key="1">
    <source>
        <dbReference type="ARBA" id="ARBA00022603"/>
    </source>
</evidence>
<dbReference type="CDD" id="cd02440">
    <property type="entry name" value="AdoMet_MTases"/>
    <property type="match status" value="1"/>
</dbReference>
<dbReference type="SUPFAM" id="SSF46785">
    <property type="entry name" value="Winged helix' DNA-binding domain"/>
    <property type="match status" value="1"/>
</dbReference>
<dbReference type="InterPro" id="IPR036390">
    <property type="entry name" value="WH_DNA-bd_sf"/>
</dbReference>
<feature type="domain" description="O-methyltransferase C-terminal" evidence="4">
    <location>
        <begin position="179"/>
        <end position="347"/>
    </location>
</feature>
<keyword evidence="3" id="KW-0949">S-adenosyl-L-methionine</keyword>
<gene>
    <name evidence="5" type="ORF">VPNG_01428</name>
</gene>
<dbReference type="InterPro" id="IPR001077">
    <property type="entry name" value="COMT_C"/>
</dbReference>
<proteinExistence type="predicted"/>
<keyword evidence="1" id="KW-0489">Methyltransferase</keyword>
<evidence type="ECO:0000259" key="4">
    <source>
        <dbReference type="Pfam" id="PF00891"/>
    </source>
</evidence>
<dbReference type="InterPro" id="IPR029063">
    <property type="entry name" value="SAM-dependent_MTases_sf"/>
</dbReference>
<dbReference type="Pfam" id="PF00891">
    <property type="entry name" value="Methyltransf_2"/>
    <property type="match status" value="1"/>
</dbReference>
<dbReference type="STRING" id="1230097.A0A423XKH1"/>
<keyword evidence="2" id="KW-0808">Transferase</keyword>